<dbReference type="Gene3D" id="2.120.10.30">
    <property type="entry name" value="TolB, C-terminal domain"/>
    <property type="match status" value="2"/>
</dbReference>
<dbReference type="Gene3D" id="2.160.20.10">
    <property type="entry name" value="Single-stranded right-handed beta-helix, Pectin lyase-like"/>
    <property type="match status" value="2"/>
</dbReference>
<dbReference type="GO" id="GO:0042995">
    <property type="term" value="C:cell projection"/>
    <property type="evidence" value="ECO:0007669"/>
    <property type="project" value="UniProtKB-SubCell"/>
</dbReference>
<dbReference type="Gene3D" id="2.60.40.10">
    <property type="entry name" value="Immunoglobulins"/>
    <property type="match status" value="3"/>
</dbReference>
<dbReference type="InterPro" id="IPR011050">
    <property type="entry name" value="Pectin_lyase_fold/virulence"/>
</dbReference>
<dbReference type="SUPFAM" id="SSF51126">
    <property type="entry name" value="Pectin lyase-like"/>
    <property type="match status" value="1"/>
</dbReference>
<dbReference type="InterPro" id="IPR039448">
    <property type="entry name" value="Beta_helix"/>
</dbReference>
<evidence type="ECO:0000256" key="3">
    <source>
        <dbReference type="ARBA" id="ARBA00023273"/>
    </source>
</evidence>
<evidence type="ECO:0000313" key="6">
    <source>
        <dbReference type="EMBL" id="QTD51310.1"/>
    </source>
</evidence>
<dbReference type="PROSITE" id="PS50835">
    <property type="entry name" value="IG_LIKE"/>
    <property type="match status" value="1"/>
</dbReference>
<keyword evidence="3" id="KW-0966">Cell projection</keyword>
<dbReference type="InterPro" id="IPR006626">
    <property type="entry name" value="PbH1"/>
</dbReference>
<proteinExistence type="inferred from homology"/>
<dbReference type="InterPro" id="IPR014756">
    <property type="entry name" value="Ig_E-set"/>
</dbReference>
<evidence type="ECO:0000259" key="5">
    <source>
        <dbReference type="PROSITE" id="PS50835"/>
    </source>
</evidence>
<sequence>MSAAFVRILIVLVPTFLISPVAFGQAPRVTDFLPTGGTTGTTVTLTGTNFLPTVDTEVSVRIGLVDAEILSHTDTELQITVPVGATTGAITVTTENGTHTTGRVFHVLFPLAGSVSLPVGLDPTDFDLVGTFGVGSLTGSSYSVSASASDDSIIAAVPKNGDGNIFLGRYCPDRDTSGPVIDAASTALALLLNQPFFVTDNPQRYAYLADLATGNATVGQKLSELEALVEEHWVLTSDPLTNQAVIDKVAEAVSALVDILPADSHSDLSASRKFDGRVQTLGTDWLTPKFQDGSPPGVAVAAPDGLPSDWVINVARIDPEQAALDNGLNSILALESTAFTRETYAQLGIVPAKQLSAKIDIVSFALDALSQSLIGDGEDPLNLQNEDDAIYILRMYSGAVIDTSPNDEDSTLMDAIDSTASSVATRDKITATALNLTMVVLDALSLFDKTGDHALVGQAFRDMVSGGYTVSYNMINTLVTDIESGAVSDTATIAWRVGTTALEIWKEMLRIKALAGLGAAQGKLAGLISKLWVPLEVLSKISTVGKIGERTAALLGTSLGPNVTPLESSLVLVGDPLAPKITSLNQVGFTLAPGDSLTLTGLRWWTAAPEMNKIWFDTTSAPGESLSGDDLTLTIPENLSPGTYTLAASSPRGGPRAFATPVTVQRRPLLQNRSPSKGFAAAGAKRGAEPFADFAGTPVTMHGSFFDPASDPADMVLFGETGAVISGVETTEITARVPAGLDPGPTEVSIKAGDSELASAALEFLVLDAPVLTAISPTEAKGFATLVLDCENLSGVLEEVVVRFGFTGGPVDVAPISTDDKRLTVRLPTAVPEGEMASVTVLTPAGASASMMVTRLAGLTDGTTFTVGDLSAAHAPLDGVISLGDAIFYADFEGHFIDSGSFDDENRFELTTVTLDDEDNEVGRETTLEAVPSGFTLYEPTGGHEWLHRRTRTVREGSGAVLGDTGWVAEENLDMAPFGTPEDGDLGIVDCGRTFTDTINVPATTPGTAGGSLEFGSIAGGHDILQGTGGKPTIDDTSLGVLGKGQVIKDLILSGGTLTIAGTAGEFTGLEISGALGKGIEITGTGHKVEASVFECSAEGVKLSPGAAYNELDIVSGGNAIGLTIDDATNNRVTGSIGLSASETPLTNVLTGLLMRASANANVLSLTRVHQALRGYAIDLNGAADNQLTVTSVDCTLGAKGVVFGAEMGMETSSPVTANTLKIGLLEGADGAGILVNRADANVIEDFAIEACGGSGILIEGPMVASTVLRNGTVGQLDAAGDDRQNGAWGISVLAADLTAIQDVRVGNNGEGGVQLKDIAATKAGPTLLQDVSAEGMAPPVPKRGMPTVGFAIDNSSGVVLIDGSSEGYEIGLRISGPMAADNQVYSLDPDDPSTYDGSTVGVVVSDGASVNQFRNLLVTKGATHYEVGLGCDLNQFTRCTATGEAGSEFGFHLTGASQTILNGCRVTGTTEAGLAATDAQQLEVFDFAVHQPEKDAMRLSGVMAAQIGSDAAGGEVNLSAFGRNGIHLLDCADISIRNTNVYGRDDGTITGVNGIQLSGATMGVHIGVPGTEGSVAVNGTSGKAIFLDNDTVDGITVRNAFIGALGDDFGFVHGPMTAGNTGYGIFSDGAASVIVGEPLGISRNTISDNALGNIFASGADGGISIIGNTIGDGPGVTPVFGIHLTDGLGLATVRDNLIEGCATGVLIDGGAHDTRFANNDIRDNTGDGVTVDGASTNHNSLRGNRITRNGGKAIRLVNGANDGIQAPTVTEVMSSRGRVQGNIPSGLDPGAEVHVFADPDDEGATLVGTDLPKNNRFITFSRIPVGMKITATVTDAVGNTSEYGGFSGSGAGSAPGLWVFASNRHDPGGEMDIYRFFAGESDPSRLVSNLEEDTRPRLAPNGTDIAWSARRSGTFQLHLRDGDGSETALTSGSGDKTDPAFTPDGSTLVYTSDASGNLDLMELDLAAPESPRVLLATPADEFEAVVAPGGNLVAYVSNAAGNADIVIANRDMSNPVAVTTHAAVDDQPAFSPDGGSLAFVSDRDGNSEIYRYDLLTGELTRLTESSGWDSDPVWTGLGAQLLIRANRGQGDEIYLLDGDSRALGRLTLSDGDNAFADAGIRAVGAPGITGQVTVNAVQGVPLELSLDHLTITAAKSAVGENRVLRVWDGDDYSRDGQTITPDGDFVGDLSVPVTVGEAGTPSNLFLLTVSVTASSVPIITAQPESADFCVGADLTLSITAMGSGTLSYQWRKDGQEIQGATSPSYSVLGVTEQDSGDYDCVVTSDGGSLTSDTATVTVEAFAVRVSPEQQVQGLAPIVVEAEPRCESGSVTWSWVDLGSGLEVGDTATYAPAQPLAVTTTFALTAADDGSGAEAEATATVLVAADSQYLDLNGDGCNTLADLTLLASQWSGPTAMEDDPSGDGTFDVLDLFYIRVDEGTACDTGSRSSP</sequence>
<name>A0A8A4TP34_SULCO</name>
<dbReference type="SUPFAM" id="SSF81296">
    <property type="entry name" value="E set domains"/>
    <property type="match status" value="2"/>
</dbReference>
<dbReference type="PANTHER" id="PTHR36842:SF1">
    <property type="entry name" value="PROTEIN TOLB"/>
    <property type="match status" value="1"/>
</dbReference>
<feature type="region of interest" description="Disordered" evidence="4">
    <location>
        <begin position="1922"/>
        <end position="1941"/>
    </location>
</feature>
<dbReference type="InterPro" id="IPR012334">
    <property type="entry name" value="Pectin_lyas_fold"/>
</dbReference>
<dbReference type="InterPro" id="IPR002909">
    <property type="entry name" value="IPT_dom"/>
</dbReference>
<dbReference type="Pfam" id="PF13229">
    <property type="entry name" value="Beta_helix"/>
    <property type="match status" value="1"/>
</dbReference>
<dbReference type="SMART" id="SM00710">
    <property type="entry name" value="PbH1"/>
    <property type="match status" value="12"/>
</dbReference>
<evidence type="ECO:0000256" key="2">
    <source>
        <dbReference type="ARBA" id="ARBA00009820"/>
    </source>
</evidence>
<dbReference type="KEGG" id="scor:J3U87_02480"/>
<dbReference type="SUPFAM" id="SSF48726">
    <property type="entry name" value="Immunoglobulin"/>
    <property type="match status" value="1"/>
</dbReference>
<dbReference type="InterPro" id="IPR011659">
    <property type="entry name" value="WD40"/>
</dbReference>
<comment type="similarity">
    <text evidence="2">Belongs to the TolB family.</text>
</comment>
<evidence type="ECO:0000256" key="1">
    <source>
        <dbReference type="ARBA" id="ARBA00004316"/>
    </source>
</evidence>
<dbReference type="PANTHER" id="PTHR36842">
    <property type="entry name" value="PROTEIN TOLB HOMOLOG"/>
    <property type="match status" value="1"/>
</dbReference>
<dbReference type="InterPro" id="IPR013783">
    <property type="entry name" value="Ig-like_fold"/>
</dbReference>
<feature type="domain" description="Ig-like" evidence="5">
    <location>
        <begin position="2218"/>
        <end position="2298"/>
    </location>
</feature>
<dbReference type="Proteomes" id="UP000663929">
    <property type="component" value="Chromosome"/>
</dbReference>
<reference evidence="6" key="1">
    <citation type="submission" date="2021-03" db="EMBL/GenBank/DDBJ databases">
        <title>Acanthopleuribacteraceae sp. M133.</title>
        <authorList>
            <person name="Wang G."/>
        </authorList>
    </citation>
    <scope>NUCLEOTIDE SEQUENCE</scope>
    <source>
        <strain evidence="6">M133</strain>
    </source>
</reference>
<dbReference type="InterPro" id="IPR003599">
    <property type="entry name" value="Ig_sub"/>
</dbReference>
<evidence type="ECO:0000256" key="4">
    <source>
        <dbReference type="SAM" id="MobiDB-lite"/>
    </source>
</evidence>
<dbReference type="Pfam" id="PF07676">
    <property type="entry name" value="PD40"/>
    <property type="match status" value="3"/>
</dbReference>
<dbReference type="InterPro" id="IPR007110">
    <property type="entry name" value="Ig-like_dom"/>
</dbReference>
<dbReference type="SUPFAM" id="SSF69304">
    <property type="entry name" value="Tricorn protease N-terminal domain"/>
    <property type="match status" value="1"/>
</dbReference>
<gene>
    <name evidence="6" type="ORF">J3U87_02480</name>
</gene>
<dbReference type="Pfam" id="PF13895">
    <property type="entry name" value="Ig_2"/>
    <property type="match status" value="1"/>
</dbReference>
<dbReference type="SMART" id="SM00409">
    <property type="entry name" value="IG"/>
    <property type="match status" value="2"/>
</dbReference>
<keyword evidence="7" id="KW-1185">Reference proteome</keyword>
<dbReference type="CDD" id="cd00603">
    <property type="entry name" value="IPT_PCSR"/>
    <property type="match status" value="1"/>
</dbReference>
<dbReference type="InterPro" id="IPR011042">
    <property type="entry name" value="6-blade_b-propeller_TolB-like"/>
</dbReference>
<dbReference type="Pfam" id="PF01833">
    <property type="entry name" value="TIG"/>
    <property type="match status" value="1"/>
</dbReference>
<accession>A0A8A4TP34</accession>
<dbReference type="InterPro" id="IPR036179">
    <property type="entry name" value="Ig-like_dom_sf"/>
</dbReference>
<evidence type="ECO:0000313" key="7">
    <source>
        <dbReference type="Proteomes" id="UP000663929"/>
    </source>
</evidence>
<dbReference type="EMBL" id="CP071793">
    <property type="protein sequence ID" value="QTD51310.1"/>
    <property type="molecule type" value="Genomic_DNA"/>
</dbReference>
<organism evidence="6 7">
    <name type="scientific">Sulfidibacter corallicola</name>
    <dbReference type="NCBI Taxonomy" id="2818388"/>
    <lineage>
        <taxon>Bacteria</taxon>
        <taxon>Pseudomonadati</taxon>
        <taxon>Acidobacteriota</taxon>
        <taxon>Holophagae</taxon>
        <taxon>Acanthopleuribacterales</taxon>
        <taxon>Acanthopleuribacteraceae</taxon>
        <taxon>Sulfidibacter</taxon>
    </lineage>
</organism>
<protein>
    <submittedName>
        <fullName evidence="6">PD40 domain-containing protein</fullName>
    </submittedName>
</protein>
<comment type="subcellular location">
    <subcellularLocation>
        <location evidence="1">Cell projection</location>
    </subcellularLocation>
</comment>
<dbReference type="RefSeq" id="WP_237381442.1">
    <property type="nucleotide sequence ID" value="NZ_CP071793.1"/>
</dbReference>